<dbReference type="SUPFAM" id="SSF55811">
    <property type="entry name" value="Nudix"/>
    <property type="match status" value="1"/>
</dbReference>
<dbReference type="PANTHER" id="PTHR43736:SF1">
    <property type="entry name" value="DIHYDRONEOPTERIN TRIPHOSPHATE DIPHOSPHATASE"/>
    <property type="match status" value="1"/>
</dbReference>
<dbReference type="CDD" id="cd04664">
    <property type="entry name" value="NUDIX_DHNTPase_like"/>
    <property type="match status" value="1"/>
</dbReference>
<dbReference type="eggNOG" id="COG0494">
    <property type="taxonomic scope" value="Bacteria"/>
</dbReference>
<proteinExistence type="predicted"/>
<keyword evidence="1 5" id="KW-0378">Hydrolase</keyword>
<feature type="binding site" evidence="3">
    <location>
        <position position="114"/>
    </location>
    <ligand>
        <name>Mg(2+)</name>
        <dbReference type="ChEBI" id="CHEBI:18420"/>
    </ligand>
</feature>
<dbReference type="InterPro" id="IPR003564">
    <property type="entry name" value="DHNTPase"/>
</dbReference>
<feature type="binding site" evidence="2">
    <location>
        <position position="37"/>
    </location>
    <ligand>
        <name>substrate</name>
    </ligand>
</feature>
<dbReference type="InterPro" id="IPR000086">
    <property type="entry name" value="NUDIX_hydrolase_dom"/>
</dbReference>
<evidence type="ECO:0000256" key="2">
    <source>
        <dbReference type="PIRSR" id="PIRSR603564-1"/>
    </source>
</evidence>
<dbReference type="InterPro" id="IPR020084">
    <property type="entry name" value="NUDIX_hydrolase_CS"/>
</dbReference>
<dbReference type="PhylomeDB" id="Q82SQ4"/>
<dbReference type="PROSITE" id="PS51462">
    <property type="entry name" value="NUDIX"/>
    <property type="match status" value="1"/>
</dbReference>
<feature type="binding site" evidence="3">
    <location>
        <position position="57"/>
    </location>
    <ligand>
        <name>Mg(2+)</name>
        <dbReference type="ChEBI" id="CHEBI:18420"/>
    </ligand>
</feature>
<dbReference type="PRINTS" id="PR01404">
    <property type="entry name" value="NPPPHYDRLASE"/>
</dbReference>
<dbReference type="OrthoDB" id="7066556at2"/>
<dbReference type="GO" id="GO:0046656">
    <property type="term" value="P:folic acid biosynthetic process"/>
    <property type="evidence" value="ECO:0007669"/>
    <property type="project" value="InterPro"/>
</dbReference>
<evidence type="ECO:0000313" key="5">
    <source>
        <dbReference type="EMBL" id="CAD86165.1"/>
    </source>
</evidence>
<dbReference type="Gene3D" id="3.90.79.10">
    <property type="entry name" value="Nucleoside Triphosphate Pyrophosphohydrolase"/>
    <property type="match status" value="1"/>
</dbReference>
<keyword evidence="3" id="KW-0479">Metal-binding</keyword>
<organism evidence="5 6">
    <name type="scientific">Nitrosomonas europaea (strain ATCC 19718 / CIP 103999 / KCTC 2705 / NBRC 14298)</name>
    <dbReference type="NCBI Taxonomy" id="228410"/>
    <lineage>
        <taxon>Bacteria</taxon>
        <taxon>Pseudomonadati</taxon>
        <taxon>Pseudomonadota</taxon>
        <taxon>Betaproteobacteria</taxon>
        <taxon>Nitrosomonadales</taxon>
        <taxon>Nitrosomonadaceae</taxon>
        <taxon>Nitrosomonas</taxon>
    </lineage>
</organism>
<accession>Q82SQ4</accession>
<dbReference type="Proteomes" id="UP000001416">
    <property type="component" value="Chromosome"/>
</dbReference>
<dbReference type="PROSITE" id="PS00893">
    <property type="entry name" value="NUDIX_BOX"/>
    <property type="match status" value="1"/>
</dbReference>
<dbReference type="Pfam" id="PF00293">
    <property type="entry name" value="NUDIX"/>
    <property type="match status" value="1"/>
</dbReference>
<name>Q82SQ4_NITEU</name>
<dbReference type="AlphaFoldDB" id="Q82SQ4"/>
<dbReference type="STRING" id="228410.NE2253"/>
<sequence>MQRYKLPVSVLVVIYTADLQVLLLERADHPGYWQSVTGSQDPGETLLQTAVREVREETGLNTDDYVLSDWQIQNRYEIFEEWNWRYPPGTTHNTEHVFGLELPKTIPAVVSSREHLGYVWLPWREAAEKVFSSSNACAIRMLASKRKSENSR</sequence>
<feature type="domain" description="Nudix hydrolase" evidence="4">
    <location>
        <begin position="3"/>
        <end position="143"/>
    </location>
</feature>
<evidence type="ECO:0000259" key="4">
    <source>
        <dbReference type="PROSITE" id="PS51462"/>
    </source>
</evidence>
<comment type="cofactor">
    <cofactor evidence="3">
        <name>Mg(2+)</name>
        <dbReference type="ChEBI" id="CHEBI:18420"/>
    </cofactor>
    <text evidence="3">Binds 1 Mg(2+) ion per subunit.</text>
</comment>
<dbReference type="HOGENOM" id="CLU_128620_0_0_4"/>
<feature type="binding site" evidence="3">
    <location>
        <position position="53"/>
    </location>
    <ligand>
        <name>Mg(2+)</name>
        <dbReference type="ChEBI" id="CHEBI:18420"/>
    </ligand>
</feature>
<keyword evidence="3" id="KW-0460">Magnesium</keyword>
<dbReference type="GeneID" id="87105388"/>
<evidence type="ECO:0000313" key="6">
    <source>
        <dbReference type="Proteomes" id="UP000001416"/>
    </source>
</evidence>
<feature type="binding site" evidence="2">
    <location>
        <position position="132"/>
    </location>
    <ligand>
        <name>substrate</name>
    </ligand>
</feature>
<dbReference type="GO" id="GO:0019177">
    <property type="term" value="F:dihydroneopterin triphosphate pyrophosphohydrolase activity"/>
    <property type="evidence" value="ECO:0007669"/>
    <property type="project" value="InterPro"/>
</dbReference>
<gene>
    <name evidence="5" type="primary">ntpA</name>
    <name evidence="5" type="ordered locus">NE2253</name>
</gene>
<keyword evidence="6" id="KW-1185">Reference proteome</keyword>
<evidence type="ECO:0000256" key="3">
    <source>
        <dbReference type="PIRSR" id="PIRSR603564-2"/>
    </source>
</evidence>
<dbReference type="PANTHER" id="PTHR43736">
    <property type="entry name" value="ADP-RIBOSE PYROPHOSPHATASE"/>
    <property type="match status" value="1"/>
</dbReference>
<dbReference type="GO" id="GO:0008828">
    <property type="term" value="F:dATP diphosphatase activity"/>
    <property type="evidence" value="ECO:0007669"/>
    <property type="project" value="InterPro"/>
</dbReference>
<feature type="binding site" evidence="2">
    <location>
        <position position="5"/>
    </location>
    <ligand>
        <name>substrate</name>
    </ligand>
</feature>
<dbReference type="EMBL" id="AL954747">
    <property type="protein sequence ID" value="CAD86165.1"/>
    <property type="molecule type" value="Genomic_DNA"/>
</dbReference>
<dbReference type="InterPro" id="IPR015797">
    <property type="entry name" value="NUDIX_hydrolase-like_dom_sf"/>
</dbReference>
<reference evidence="5 6" key="1">
    <citation type="journal article" date="2003" name="J. Bacteriol.">
        <title>Complete genome sequence of the ammonia-oxidizing bacterium and obligate chemolithoautotroph Nitrosomonas europaea.</title>
        <authorList>
            <person name="Chain P."/>
            <person name="Lamerdin J."/>
            <person name="Larimer F."/>
            <person name="Regala W."/>
            <person name="Land M."/>
            <person name="Hauser L."/>
            <person name="Hooper A."/>
            <person name="Klotz M."/>
            <person name="Norton J."/>
            <person name="Sayavedra-Soto L."/>
            <person name="Arciero D."/>
            <person name="Hommes N."/>
            <person name="Whittaker M."/>
            <person name="Arp D."/>
        </authorList>
    </citation>
    <scope>NUCLEOTIDE SEQUENCE [LARGE SCALE GENOMIC DNA]</scope>
    <source>
        <strain evidence="6">ATCC 19718 / CIP 103999 / KCTC 2705 / NBRC 14298</strain>
    </source>
</reference>
<protein>
    <submittedName>
        <fullName evidence="5">NUDIX hydrolase</fullName>
        <ecNumber evidence="5">3.6.1.-</ecNumber>
    </submittedName>
</protein>
<dbReference type="RefSeq" id="WP_011112744.1">
    <property type="nucleotide sequence ID" value="NC_004757.1"/>
</dbReference>
<dbReference type="KEGG" id="neu:NE2253"/>
<evidence type="ECO:0000256" key="1">
    <source>
        <dbReference type="ARBA" id="ARBA00022801"/>
    </source>
</evidence>
<dbReference type="NCBIfam" id="NF006961">
    <property type="entry name" value="PRK09438.1"/>
    <property type="match status" value="1"/>
</dbReference>
<dbReference type="GO" id="GO:0046872">
    <property type="term" value="F:metal ion binding"/>
    <property type="evidence" value="ECO:0007669"/>
    <property type="project" value="UniProtKB-KW"/>
</dbReference>
<dbReference type="EC" id="3.6.1.-" evidence="5"/>
<feature type="binding site" evidence="2">
    <location>
        <position position="26"/>
    </location>
    <ligand>
        <name>substrate</name>
    </ligand>
</feature>